<dbReference type="HAMAP" id="MF_00014">
    <property type="entry name" value="Ribosome_mat_RimM"/>
    <property type="match status" value="1"/>
</dbReference>
<dbReference type="Pfam" id="PF05239">
    <property type="entry name" value="PRC"/>
    <property type="match status" value="1"/>
</dbReference>
<dbReference type="NCBIfam" id="TIGR02273">
    <property type="entry name" value="16S_RimM"/>
    <property type="match status" value="1"/>
</dbReference>
<sequence>MSEQWLMVGKIVNTHGIRGELKIYPNTDFPEVRFAPGNKLQMINEETGASQQVEVQTSRLQKNMYVIRFKGFGNINEVEQYKGWVLKVSKNDTVDLEEDEYYFHEIIGCEVVTDEGQSLGVITEILTPGANDVWVVKPAKGKDILIPYIHDVVLDINVEDKKITIHVMEGLLE</sequence>
<feature type="domain" description="RimM N-terminal" evidence="6">
    <location>
        <begin position="8"/>
        <end position="91"/>
    </location>
</feature>
<evidence type="ECO:0000256" key="5">
    <source>
        <dbReference type="HAMAP-Rule" id="MF_00014"/>
    </source>
</evidence>
<dbReference type="STRING" id="1616788.AR543_11080"/>
<dbReference type="AlphaFoldDB" id="A0A172ZFQ2"/>
<dbReference type="InterPro" id="IPR002676">
    <property type="entry name" value="RimM_N"/>
</dbReference>
<evidence type="ECO:0000313" key="9">
    <source>
        <dbReference type="Proteomes" id="UP000078148"/>
    </source>
</evidence>
<dbReference type="RefSeq" id="WP_060534398.1">
    <property type="nucleotide sequence ID" value="NZ_CP013023.1"/>
</dbReference>
<evidence type="ECO:0000313" key="8">
    <source>
        <dbReference type="EMBL" id="ANF96494.1"/>
    </source>
</evidence>
<dbReference type="SUPFAM" id="SSF50346">
    <property type="entry name" value="PRC-barrel domain"/>
    <property type="match status" value="1"/>
</dbReference>
<accession>A0A172ZFQ2</accession>
<dbReference type="Pfam" id="PF01782">
    <property type="entry name" value="RimM"/>
    <property type="match status" value="1"/>
</dbReference>
<dbReference type="PANTHER" id="PTHR33692:SF1">
    <property type="entry name" value="RIBOSOME MATURATION FACTOR RIMM"/>
    <property type="match status" value="1"/>
</dbReference>
<dbReference type="GO" id="GO:0005737">
    <property type="term" value="C:cytoplasm"/>
    <property type="evidence" value="ECO:0007669"/>
    <property type="project" value="UniProtKB-SubCell"/>
</dbReference>
<keyword evidence="3 5" id="KW-0698">rRNA processing</keyword>
<dbReference type="InterPro" id="IPR011033">
    <property type="entry name" value="PRC_barrel-like_sf"/>
</dbReference>
<comment type="function">
    <text evidence="5">An accessory protein needed during the final step in the assembly of 30S ribosomal subunit, possibly for assembly of the head region. Essential for efficient processing of 16S rRNA. May be needed both before and after RbfA during the maturation of 16S rRNA. It has affinity for free ribosomal 30S subunits but not for 70S ribosomes.</text>
</comment>
<organism evidence="8 9">
    <name type="scientific">Paenibacillus bovis</name>
    <dbReference type="NCBI Taxonomy" id="1616788"/>
    <lineage>
        <taxon>Bacteria</taxon>
        <taxon>Bacillati</taxon>
        <taxon>Bacillota</taxon>
        <taxon>Bacilli</taxon>
        <taxon>Bacillales</taxon>
        <taxon>Paenibacillaceae</taxon>
        <taxon>Paenibacillus</taxon>
    </lineage>
</organism>
<reference evidence="9" key="1">
    <citation type="submission" date="2015-10" db="EMBL/GenBank/DDBJ databases">
        <title>Genome of Paenibacillus bovis sp. nov.</title>
        <authorList>
            <person name="Wu Z."/>
            <person name="Gao C."/>
            <person name="Liu Z."/>
            <person name="Zheng H."/>
        </authorList>
    </citation>
    <scope>NUCLEOTIDE SEQUENCE [LARGE SCALE GENOMIC DNA]</scope>
    <source>
        <strain evidence="9">BD3526</strain>
    </source>
</reference>
<dbReference type="InterPro" id="IPR027275">
    <property type="entry name" value="PRC-brl_dom"/>
</dbReference>
<dbReference type="GO" id="GO:0006364">
    <property type="term" value="P:rRNA processing"/>
    <property type="evidence" value="ECO:0007669"/>
    <property type="project" value="UniProtKB-UniRule"/>
</dbReference>
<comment type="similarity">
    <text evidence="5">Belongs to the RimM family.</text>
</comment>
<reference evidence="8 9" key="2">
    <citation type="journal article" date="2016" name="Int. J. Syst. Evol. Microbiol.">
        <title>Paenibacillus bovis sp. nov., isolated from raw yak (Bos grunniens) milk.</title>
        <authorList>
            <person name="Gao C."/>
            <person name="Han J."/>
            <person name="Liu Z."/>
            <person name="Xu X."/>
            <person name="Hang F."/>
            <person name="Wu Z."/>
        </authorList>
    </citation>
    <scope>NUCLEOTIDE SEQUENCE [LARGE SCALE GENOMIC DNA]</scope>
    <source>
        <strain evidence="8 9">BD3526</strain>
    </source>
</reference>
<comment type="domain">
    <text evidence="5">The PRC barrel domain binds ribosomal protein uS19.</text>
</comment>
<evidence type="ECO:0000256" key="4">
    <source>
        <dbReference type="ARBA" id="ARBA00023186"/>
    </source>
</evidence>
<comment type="subunit">
    <text evidence="5">Binds ribosomal protein uS19.</text>
</comment>
<keyword evidence="4 5" id="KW-0143">Chaperone</keyword>
<dbReference type="Gene3D" id="2.30.30.240">
    <property type="entry name" value="PRC-barrel domain"/>
    <property type="match status" value="1"/>
</dbReference>
<dbReference type="GO" id="GO:0005840">
    <property type="term" value="C:ribosome"/>
    <property type="evidence" value="ECO:0007669"/>
    <property type="project" value="InterPro"/>
</dbReference>
<name>A0A172ZFQ2_9BACL</name>
<dbReference type="KEGG" id="pbv:AR543_11080"/>
<dbReference type="Proteomes" id="UP000078148">
    <property type="component" value="Chromosome"/>
</dbReference>
<evidence type="ECO:0000256" key="3">
    <source>
        <dbReference type="ARBA" id="ARBA00022552"/>
    </source>
</evidence>
<protein>
    <recommendedName>
        <fullName evidence="5">Ribosome maturation factor RimM</fullName>
    </recommendedName>
</protein>
<keyword evidence="9" id="KW-1185">Reference proteome</keyword>
<dbReference type="GO" id="GO:0043022">
    <property type="term" value="F:ribosome binding"/>
    <property type="evidence" value="ECO:0007669"/>
    <property type="project" value="InterPro"/>
</dbReference>
<dbReference type="GO" id="GO:0042274">
    <property type="term" value="P:ribosomal small subunit biogenesis"/>
    <property type="evidence" value="ECO:0007669"/>
    <property type="project" value="UniProtKB-UniRule"/>
</dbReference>
<evidence type="ECO:0000259" key="7">
    <source>
        <dbReference type="Pfam" id="PF05239"/>
    </source>
</evidence>
<dbReference type="Gene3D" id="2.40.30.60">
    <property type="entry name" value="RimM"/>
    <property type="match status" value="1"/>
</dbReference>
<dbReference type="InterPro" id="IPR011961">
    <property type="entry name" value="RimM"/>
</dbReference>
<dbReference type="PANTHER" id="PTHR33692">
    <property type="entry name" value="RIBOSOME MATURATION FACTOR RIMM"/>
    <property type="match status" value="1"/>
</dbReference>
<comment type="subcellular location">
    <subcellularLocation>
        <location evidence="5">Cytoplasm</location>
    </subcellularLocation>
</comment>
<dbReference type="EMBL" id="CP013023">
    <property type="protein sequence ID" value="ANF96494.1"/>
    <property type="molecule type" value="Genomic_DNA"/>
</dbReference>
<feature type="domain" description="PRC-barrel" evidence="7">
    <location>
        <begin position="98"/>
        <end position="172"/>
    </location>
</feature>
<evidence type="ECO:0000256" key="1">
    <source>
        <dbReference type="ARBA" id="ARBA00022490"/>
    </source>
</evidence>
<evidence type="ECO:0000256" key="2">
    <source>
        <dbReference type="ARBA" id="ARBA00022517"/>
    </source>
</evidence>
<keyword evidence="2 5" id="KW-0690">Ribosome biogenesis</keyword>
<proteinExistence type="inferred from homology"/>
<keyword evidence="1 5" id="KW-0963">Cytoplasm</keyword>
<evidence type="ECO:0000259" key="6">
    <source>
        <dbReference type="Pfam" id="PF01782"/>
    </source>
</evidence>
<dbReference type="InterPro" id="IPR009000">
    <property type="entry name" value="Transl_B-barrel_sf"/>
</dbReference>
<dbReference type="SUPFAM" id="SSF50447">
    <property type="entry name" value="Translation proteins"/>
    <property type="match status" value="1"/>
</dbReference>
<gene>
    <name evidence="5" type="primary">rimM</name>
    <name evidence="8" type="ORF">AR543_11080</name>
</gene>
<dbReference type="OrthoDB" id="9810331at2"/>
<dbReference type="InterPro" id="IPR036976">
    <property type="entry name" value="RimM_N_sf"/>
</dbReference>